<organism evidence="3 4">
    <name type="scientific">Chitiniphilus eburneus</name>
    <dbReference type="NCBI Taxonomy" id="2571148"/>
    <lineage>
        <taxon>Bacteria</taxon>
        <taxon>Pseudomonadati</taxon>
        <taxon>Pseudomonadota</taxon>
        <taxon>Betaproteobacteria</taxon>
        <taxon>Neisseriales</taxon>
        <taxon>Chitinibacteraceae</taxon>
        <taxon>Chitiniphilus</taxon>
    </lineage>
</organism>
<keyword evidence="1" id="KW-0472">Membrane</keyword>
<name>A0A4U0PBU6_9NEIS</name>
<evidence type="ECO:0000313" key="4">
    <source>
        <dbReference type="Proteomes" id="UP000310016"/>
    </source>
</evidence>
<feature type="transmembrane region" description="Helical" evidence="1">
    <location>
        <begin position="111"/>
        <end position="127"/>
    </location>
</feature>
<keyword evidence="1" id="KW-0812">Transmembrane</keyword>
<feature type="transmembrane region" description="Helical" evidence="1">
    <location>
        <begin position="200"/>
        <end position="219"/>
    </location>
</feature>
<dbReference type="Proteomes" id="UP000310016">
    <property type="component" value="Unassembled WGS sequence"/>
</dbReference>
<feature type="transmembrane region" description="Helical" evidence="1">
    <location>
        <begin position="315"/>
        <end position="335"/>
    </location>
</feature>
<dbReference type="Pfam" id="PF14351">
    <property type="entry name" value="DUF4401"/>
    <property type="match status" value="1"/>
</dbReference>
<reference evidence="3 4" key="1">
    <citation type="submission" date="2019-04" db="EMBL/GenBank/DDBJ databases">
        <title>Chitiniphilus eburnea sp. nov., a novel chitinolytic bacterium isolated from aquaculture sludge.</title>
        <authorList>
            <person name="Sheng M."/>
        </authorList>
    </citation>
    <scope>NUCLEOTIDE SEQUENCE [LARGE SCALE GENOMIC DNA]</scope>
    <source>
        <strain evidence="3 4">HX-2-15</strain>
    </source>
</reference>
<protein>
    <submittedName>
        <fullName evidence="3">DUF4401 domain-containing protein</fullName>
    </submittedName>
</protein>
<keyword evidence="4" id="KW-1185">Reference proteome</keyword>
<feature type="transmembrane region" description="Helical" evidence="1">
    <location>
        <begin position="62"/>
        <end position="80"/>
    </location>
</feature>
<feature type="transmembrane region" description="Helical" evidence="1">
    <location>
        <begin position="290"/>
        <end position="309"/>
    </location>
</feature>
<feature type="transmembrane region" description="Helical" evidence="1">
    <location>
        <begin position="133"/>
        <end position="149"/>
    </location>
</feature>
<evidence type="ECO:0000256" key="1">
    <source>
        <dbReference type="SAM" id="Phobius"/>
    </source>
</evidence>
<accession>A0A4U0PBU6</accession>
<feature type="transmembrane region" description="Helical" evidence="1">
    <location>
        <begin position="86"/>
        <end position="104"/>
    </location>
</feature>
<feature type="transmembrane region" description="Helical" evidence="1">
    <location>
        <begin position="257"/>
        <end position="283"/>
    </location>
</feature>
<dbReference type="InterPro" id="IPR025513">
    <property type="entry name" value="DUF4401"/>
</dbReference>
<feature type="transmembrane region" description="Helical" evidence="1">
    <location>
        <begin position="35"/>
        <end position="55"/>
    </location>
</feature>
<feature type="transmembrane region" description="Helical" evidence="1">
    <location>
        <begin position="161"/>
        <end position="180"/>
    </location>
</feature>
<dbReference type="RefSeq" id="WP_136774952.1">
    <property type="nucleotide sequence ID" value="NZ_CP156074.1"/>
</dbReference>
<proteinExistence type="predicted"/>
<dbReference type="OrthoDB" id="8781614at2"/>
<evidence type="ECO:0000259" key="2">
    <source>
        <dbReference type="Pfam" id="PF14351"/>
    </source>
</evidence>
<evidence type="ECO:0000313" key="3">
    <source>
        <dbReference type="EMBL" id="TJZ65010.1"/>
    </source>
</evidence>
<sequence>MTPWPDVLEKLRTSGALAETAETAPPPSLPWPVQALQVVAAWVAAVLVIGAGMVLVGDAESVQIALGVLALVGATAMMRLGRIHFLAQAGVPLALGGAFLIALATDLERHPALACCVIGMVLFWLAGPRLLRVIAAALVLGACWYWLNPRLSGDFFVPRPLADAVLTMVRQLLFGLALWWLWTRPPRWPDIWLPLRDAVLLFWLAALCWQLSGSGWGLTGYDLRRLGLDLLMGLVIQVPLLLAVRDVTRRQPDALRVFAPLLALLPLALLSPLLSTALLVLWLGLAEGRALLIGLGCAAGLAGFSHYYYSLHLPLLLKGMLLTVAGVLLLGAWCWSRRRT</sequence>
<comment type="caution">
    <text evidence="3">The sequence shown here is derived from an EMBL/GenBank/DDBJ whole genome shotgun (WGS) entry which is preliminary data.</text>
</comment>
<dbReference type="EMBL" id="SUMF01000041">
    <property type="protein sequence ID" value="TJZ65010.1"/>
    <property type="molecule type" value="Genomic_DNA"/>
</dbReference>
<feature type="domain" description="DUF4401" evidence="2">
    <location>
        <begin position="30"/>
        <end position="338"/>
    </location>
</feature>
<dbReference type="AlphaFoldDB" id="A0A4U0PBU6"/>
<keyword evidence="1" id="KW-1133">Transmembrane helix</keyword>
<gene>
    <name evidence="3" type="ORF">FAZ21_18695</name>
</gene>
<feature type="transmembrane region" description="Helical" evidence="1">
    <location>
        <begin position="226"/>
        <end position="245"/>
    </location>
</feature>